<dbReference type="PANTHER" id="PTHR43031:SF18">
    <property type="entry name" value="RHODANESE-RELATED SULFURTRANSFERASES"/>
    <property type="match status" value="1"/>
</dbReference>
<dbReference type="InterPro" id="IPR001763">
    <property type="entry name" value="Rhodanese-like_dom"/>
</dbReference>
<comment type="caution">
    <text evidence="2">The sequence shown here is derived from an EMBL/GenBank/DDBJ whole genome shotgun (WGS) entry which is preliminary data.</text>
</comment>
<reference evidence="2 3" key="1">
    <citation type="submission" date="2021-04" db="EMBL/GenBank/DDBJ databases">
        <title>Mariniflexile gromovii gen. nov., sp. nov., a gliding bacterium isolated from the sea urchin Strongylocentrotus intermedius.</title>
        <authorList>
            <person name="Ko S."/>
            <person name="Le V."/>
            <person name="Ahn C.-Y."/>
            <person name="Oh H.-M."/>
        </authorList>
    </citation>
    <scope>NUCLEOTIDE SEQUENCE [LARGE SCALE GENOMIC DNA]</scope>
    <source>
        <strain evidence="2 3">KCTC 12570</strain>
    </source>
</reference>
<dbReference type="SMART" id="SM00450">
    <property type="entry name" value="RHOD"/>
    <property type="match status" value="1"/>
</dbReference>
<dbReference type="Proteomes" id="UP000670776">
    <property type="component" value="Unassembled WGS sequence"/>
</dbReference>
<dbReference type="InterPro" id="IPR036873">
    <property type="entry name" value="Rhodanese-like_dom_sf"/>
</dbReference>
<evidence type="ECO:0000313" key="3">
    <source>
        <dbReference type="Proteomes" id="UP000670776"/>
    </source>
</evidence>
<dbReference type="PANTHER" id="PTHR43031">
    <property type="entry name" value="FAD-DEPENDENT OXIDOREDUCTASE"/>
    <property type="match status" value="1"/>
</dbReference>
<protein>
    <submittedName>
        <fullName evidence="2">Rhodanese-like domain-containing protein</fullName>
    </submittedName>
</protein>
<proteinExistence type="predicted"/>
<dbReference type="SUPFAM" id="SSF52821">
    <property type="entry name" value="Rhodanese/Cell cycle control phosphatase"/>
    <property type="match status" value="1"/>
</dbReference>
<feature type="domain" description="Rhodanese" evidence="1">
    <location>
        <begin position="30"/>
        <end position="112"/>
    </location>
</feature>
<keyword evidence="3" id="KW-1185">Reference proteome</keyword>
<dbReference type="CDD" id="cd00158">
    <property type="entry name" value="RHOD"/>
    <property type="match status" value="1"/>
</dbReference>
<dbReference type="Pfam" id="PF00581">
    <property type="entry name" value="Rhodanese"/>
    <property type="match status" value="1"/>
</dbReference>
<organism evidence="2 3">
    <name type="scientific">Mariniflexile gromovii</name>
    <dbReference type="NCBI Taxonomy" id="362523"/>
    <lineage>
        <taxon>Bacteria</taxon>
        <taxon>Pseudomonadati</taxon>
        <taxon>Bacteroidota</taxon>
        <taxon>Flavobacteriia</taxon>
        <taxon>Flavobacteriales</taxon>
        <taxon>Flavobacteriaceae</taxon>
        <taxon>Mariniflexile</taxon>
    </lineage>
</organism>
<dbReference type="Gene3D" id="3.40.250.10">
    <property type="entry name" value="Rhodanese-like domain"/>
    <property type="match status" value="1"/>
</dbReference>
<evidence type="ECO:0000259" key="1">
    <source>
        <dbReference type="PROSITE" id="PS50206"/>
    </source>
</evidence>
<sequence>MSIFSFIFGCQIQNSNIKVLEPAEFKNQISNHSVQLIDVRTADEYKSGHINNAKNIDFLSSSFVYKINKLNKKKPVYVYCKSGNRSNKASKQLAELGFTEIYDLKGGFLNWRE</sequence>
<accession>A0ABS4BWF3</accession>
<dbReference type="PROSITE" id="PS50206">
    <property type="entry name" value="RHODANESE_3"/>
    <property type="match status" value="1"/>
</dbReference>
<dbReference type="InterPro" id="IPR050229">
    <property type="entry name" value="GlpE_sulfurtransferase"/>
</dbReference>
<gene>
    <name evidence="2" type="ORF">J8H85_13740</name>
</gene>
<dbReference type="EMBL" id="JAGJCB010000014">
    <property type="protein sequence ID" value="MBP0904897.1"/>
    <property type="molecule type" value="Genomic_DNA"/>
</dbReference>
<evidence type="ECO:0000313" key="2">
    <source>
        <dbReference type="EMBL" id="MBP0904897.1"/>
    </source>
</evidence>
<name>A0ABS4BWF3_9FLAO</name>